<comment type="similarity">
    <text evidence="1">Belongs to the dynein heavy chain family.</text>
</comment>
<gene>
    <name evidence="2" type="ORF">VCS650_LOCUS39054</name>
</gene>
<protein>
    <submittedName>
        <fullName evidence="2">Uncharacterized protein</fullName>
    </submittedName>
</protein>
<evidence type="ECO:0000313" key="3">
    <source>
        <dbReference type="Proteomes" id="UP000663891"/>
    </source>
</evidence>
<dbReference type="GO" id="GO:0051959">
    <property type="term" value="F:dynein light intermediate chain binding"/>
    <property type="evidence" value="ECO:0007669"/>
    <property type="project" value="InterPro"/>
</dbReference>
<evidence type="ECO:0000256" key="1">
    <source>
        <dbReference type="ARBA" id="ARBA00008887"/>
    </source>
</evidence>
<dbReference type="EMBL" id="CAJNON010001238">
    <property type="protein sequence ID" value="CAF1443889.1"/>
    <property type="molecule type" value="Genomic_DNA"/>
</dbReference>
<dbReference type="GO" id="GO:0007018">
    <property type="term" value="P:microtubule-based movement"/>
    <property type="evidence" value="ECO:0007669"/>
    <property type="project" value="InterPro"/>
</dbReference>
<comment type="caution">
    <text evidence="2">The sequence shown here is derived from an EMBL/GenBank/DDBJ whole genome shotgun (WGS) entry which is preliminary data.</text>
</comment>
<accession>A0A815P462</accession>
<dbReference type="Proteomes" id="UP000663891">
    <property type="component" value="Unassembled WGS sequence"/>
</dbReference>
<dbReference type="GO" id="GO:0005858">
    <property type="term" value="C:axonemal dynein complex"/>
    <property type="evidence" value="ECO:0007669"/>
    <property type="project" value="TreeGrafter"/>
</dbReference>
<dbReference type="AlphaFoldDB" id="A0A815P462"/>
<proteinExistence type="inferred from homology"/>
<dbReference type="PANTHER" id="PTHR46532:SF4">
    <property type="entry name" value="AAA+ ATPASE DOMAIN-CONTAINING PROTEIN"/>
    <property type="match status" value="1"/>
</dbReference>
<sequence>MMANKSMKPRHWERIATLTRHKFDIESDNFLLRDIMAAPLLKYKEDIGGNQNFQFSPFKSRGELLLKGDSTGEVIALMEDLLMVLGSLMCNRYSAPFKKKI</sequence>
<evidence type="ECO:0000313" key="2">
    <source>
        <dbReference type="EMBL" id="CAF1443889.1"/>
    </source>
</evidence>
<dbReference type="InterPro" id="IPR026983">
    <property type="entry name" value="DHC"/>
</dbReference>
<dbReference type="Gene3D" id="1.10.287.2620">
    <property type="match status" value="1"/>
</dbReference>
<reference evidence="2" key="1">
    <citation type="submission" date="2021-02" db="EMBL/GenBank/DDBJ databases">
        <authorList>
            <person name="Nowell W R."/>
        </authorList>
    </citation>
    <scope>NUCLEOTIDE SEQUENCE</scope>
</reference>
<name>A0A815P462_9BILA</name>
<dbReference type="OrthoDB" id="447173at2759"/>
<dbReference type="GO" id="GO:0045505">
    <property type="term" value="F:dynein intermediate chain binding"/>
    <property type="evidence" value="ECO:0007669"/>
    <property type="project" value="InterPro"/>
</dbReference>
<organism evidence="2 3">
    <name type="scientific">Adineta steineri</name>
    <dbReference type="NCBI Taxonomy" id="433720"/>
    <lineage>
        <taxon>Eukaryota</taxon>
        <taxon>Metazoa</taxon>
        <taxon>Spiralia</taxon>
        <taxon>Gnathifera</taxon>
        <taxon>Rotifera</taxon>
        <taxon>Eurotatoria</taxon>
        <taxon>Bdelloidea</taxon>
        <taxon>Adinetida</taxon>
        <taxon>Adinetidae</taxon>
        <taxon>Adineta</taxon>
    </lineage>
</organism>
<dbReference type="PANTHER" id="PTHR46532">
    <property type="entry name" value="MALE FERTILITY FACTOR KL5"/>
    <property type="match status" value="1"/>
</dbReference>